<name>A0ACD5WAA5_AVESA</name>
<dbReference type="EnsemblPlants" id="AVESA.00010b.r2.4AG0591450.1">
    <property type="protein sequence ID" value="AVESA.00010b.r2.4AG0591450.1.CDS"/>
    <property type="gene ID" value="AVESA.00010b.r2.4AG0591450"/>
</dbReference>
<organism evidence="1 2">
    <name type="scientific">Avena sativa</name>
    <name type="common">Oat</name>
    <dbReference type="NCBI Taxonomy" id="4498"/>
    <lineage>
        <taxon>Eukaryota</taxon>
        <taxon>Viridiplantae</taxon>
        <taxon>Streptophyta</taxon>
        <taxon>Embryophyta</taxon>
        <taxon>Tracheophyta</taxon>
        <taxon>Spermatophyta</taxon>
        <taxon>Magnoliopsida</taxon>
        <taxon>Liliopsida</taxon>
        <taxon>Poales</taxon>
        <taxon>Poaceae</taxon>
        <taxon>BOP clade</taxon>
        <taxon>Pooideae</taxon>
        <taxon>Poodae</taxon>
        <taxon>Poeae</taxon>
        <taxon>Poeae Chloroplast Group 1 (Aveneae type)</taxon>
        <taxon>Aveninae</taxon>
        <taxon>Avena</taxon>
    </lineage>
</organism>
<accession>A0ACD5WAA5</accession>
<protein>
    <submittedName>
        <fullName evidence="1">Uncharacterized protein</fullName>
    </submittedName>
</protein>
<keyword evidence="2" id="KW-1185">Reference proteome</keyword>
<evidence type="ECO:0000313" key="2">
    <source>
        <dbReference type="Proteomes" id="UP001732700"/>
    </source>
</evidence>
<reference evidence="1" key="1">
    <citation type="submission" date="2021-05" db="EMBL/GenBank/DDBJ databases">
        <authorList>
            <person name="Scholz U."/>
            <person name="Mascher M."/>
            <person name="Fiebig A."/>
        </authorList>
    </citation>
    <scope>NUCLEOTIDE SEQUENCE [LARGE SCALE GENOMIC DNA]</scope>
</reference>
<dbReference type="Proteomes" id="UP001732700">
    <property type="component" value="Chromosome 4A"/>
</dbReference>
<proteinExistence type="predicted"/>
<evidence type="ECO:0000313" key="1">
    <source>
        <dbReference type="EnsemblPlants" id="AVESA.00010b.r2.4AG0591450.1.CDS"/>
    </source>
</evidence>
<reference evidence="1" key="2">
    <citation type="submission" date="2025-09" db="UniProtKB">
        <authorList>
            <consortium name="EnsemblPlants"/>
        </authorList>
    </citation>
    <scope>IDENTIFICATION</scope>
</reference>
<sequence>MLAVCARHGPAKLPLPPPAGERVAWVAAARWWWWRPAGARRGLAARAPSFNSRIGLDSQNSHTRDLSQLLWVGPVPGDIAEIEAYCRIFRAAEQLQNAVMSALCDPETGECPVRYDVPSEDLPVLEDKVAAVLGCMLALLNRGRTEVLAGRSGVASAFQGSEHSTMDRIPPLALFRGDMKRCCESMQVALSSYLVPNEARGLDIWMRLQRLKNACYDAGFARTDGHPCPTLFANWFPVYFSTVPDDSATDELEVAFWRGGQVSEEGLAWLLAKGFRTIVDLREEDVKDDLYLSAVGKAVSSGKIEVVNMPVEIGTAPSAEQVQKFAALVSGGAKKPIYLHSKEGIGRTSAMVSRWKQYATRAERLATKKHPPNVNGKALKSDRTEEHASTPMSTSSVSENGALLESDRTVDAGEAHDIEIETAHNNLEATNSLPNDQSTKQGELHGSRTELLSDFKLETSPFKAQFPSGNVFSRKEMAKFFRSKRIYPKSVLNSRRQSSSLLISRRKQNLRAEQNEASDLEAADMMVLKNANRTLFDNDYILSVSSGITNGKLSNNGTSTSVEEKDKAASLITIDTRTSNANNSNGSAQLGSQKPSDKNGAPYVERYPSDSADGSLCASSTGVVRVQSRRKAEMFLVRTDGFSCTREKVTESSLAFTHPSTQQQMLMWKSPPKTVLLLKKLGDELMEEAKEVASFLHHQEKMNVLVEPDVHDVFARIPGYGFVQTFYTQDTSDLHERVDFVTCLGGDGVILHASNLFRTSVPPVVSFNLGSLGFLTSHIFEGFRQDMRAVIHGNNTLGVYITLRMRLRCVIFRNGKAMPGKVFDVLNEVVVDRGSNPYLSKIECYEHNHLITKVQGDGVIVATPTGSTAYSTAAGGSMVV</sequence>